<proteinExistence type="predicted"/>
<dbReference type="KEGG" id="hai:109372571"/>
<feature type="compositionally biased region" description="Basic and acidic residues" evidence="1">
    <location>
        <begin position="511"/>
        <end position="520"/>
    </location>
</feature>
<evidence type="ECO:0000313" key="2">
    <source>
        <dbReference type="Proteomes" id="UP000694851"/>
    </source>
</evidence>
<sequence>MGNFLSNVLLLFHRLFRRLPVPEGRRRTLPGGRRRAFPAGHRTSSGFWRTLPDDVRTFPGDARSLPGDSCTRPGDPRSLPGDPCSLPGDPRSLPGDPRTFPGGGRSFPGDGRSLPGTGRHFPGGGRPVICPVRSNYGPPDRKQPAAPAQVLHPGRSPPDCVWIRAAILHLPRRQVHVFPPGMYSSVGSLRARENWSDPRKKPVRLLSSLFVPSGTTRIPPAVRNFVHPWFAPKQVVQGRLQGLTSIILHPGPSGTTRIPLPVRNFVHPWFALEQIVQRRLQGLTSTVLQPDSKDIRVKIQKTPKKVLANREQDHVKTKGQDDQNNHHSNGDLPKTTGAAISDKGSPEPADSGPKHPECSLSENSLEAPMSSPAESQVAARSGSPAGDALPPPKPDSESAGLSAPTPCCSVLPERATEEVPGEDHAQIYPDSHKPGKEMPSNKPADIPPVSSSLVSASRGRGKRKIAKPPSPPLPPLMEGQGQLPALYKHPCLASDPNHETSKNPTCQWNKTMEDKTKVKVDSSATQSAPSFTPAGVAADSLPPAPHSAQVPATANSADPSARPPTLPVPTPPPLQNIDQKKGHIVPRFSLRQCPHSMPPLRSNHMLAISPSLNGGRLRSVLTTSPVSHVSTPAVTSTVSTASANKTGERTASPDVVDMDTTLPLDVVLFRAPP</sequence>
<dbReference type="Proteomes" id="UP000694851">
    <property type="component" value="Unplaced"/>
</dbReference>
<dbReference type="AlphaFoldDB" id="A0A8B7PZ74"/>
<dbReference type="OrthoDB" id="9685007at2759"/>
<reference evidence="3 4" key="1">
    <citation type="submission" date="2025-04" db="UniProtKB">
        <authorList>
            <consortium name="RefSeq"/>
        </authorList>
    </citation>
    <scope>IDENTIFICATION</scope>
    <source>
        <tissue evidence="3 4">Muscle</tissue>
    </source>
</reference>
<feature type="region of interest" description="Disordered" evidence="1">
    <location>
        <begin position="59"/>
        <end position="153"/>
    </location>
</feature>
<organism evidence="2 4">
    <name type="scientific">Hipposideros armiger</name>
    <name type="common">Great Himalayan leaf-nosed bat</name>
    <dbReference type="NCBI Taxonomy" id="186990"/>
    <lineage>
        <taxon>Eukaryota</taxon>
        <taxon>Metazoa</taxon>
        <taxon>Chordata</taxon>
        <taxon>Craniata</taxon>
        <taxon>Vertebrata</taxon>
        <taxon>Euteleostomi</taxon>
        <taxon>Mammalia</taxon>
        <taxon>Eutheria</taxon>
        <taxon>Laurasiatheria</taxon>
        <taxon>Chiroptera</taxon>
        <taxon>Yinpterochiroptera</taxon>
        <taxon>Rhinolophoidea</taxon>
        <taxon>Hipposideridae</taxon>
        <taxon>Hipposideros</taxon>
    </lineage>
</organism>
<evidence type="ECO:0000313" key="4">
    <source>
        <dbReference type="RefSeq" id="XP_019481466.1"/>
    </source>
</evidence>
<evidence type="ECO:0000313" key="3">
    <source>
        <dbReference type="RefSeq" id="XP_019481465.1"/>
    </source>
</evidence>
<feature type="compositionally biased region" description="Low complexity" evidence="1">
    <location>
        <begin position="630"/>
        <end position="643"/>
    </location>
</feature>
<keyword evidence="2" id="KW-1185">Reference proteome</keyword>
<name>A0A8B7PZ74_HIPAR</name>
<protein>
    <submittedName>
        <fullName evidence="3 4">Nuclear pore-associated protein 1-like</fullName>
    </submittedName>
</protein>
<gene>
    <name evidence="3 4" type="primary">LOC109372571</name>
</gene>
<dbReference type="RefSeq" id="XP_019481465.1">
    <property type="nucleotide sequence ID" value="XM_019625920.1"/>
</dbReference>
<feature type="compositionally biased region" description="Basic and acidic residues" evidence="1">
    <location>
        <begin position="414"/>
        <end position="436"/>
    </location>
</feature>
<feature type="region of interest" description="Disordered" evidence="1">
    <location>
        <begin position="630"/>
        <end position="652"/>
    </location>
</feature>
<accession>A0A8B7PZ74</accession>
<dbReference type="RefSeq" id="XP_019481466.1">
    <property type="nucleotide sequence ID" value="XM_019625921.1"/>
</dbReference>
<feature type="compositionally biased region" description="Basic and acidic residues" evidence="1">
    <location>
        <begin position="308"/>
        <end position="329"/>
    </location>
</feature>
<evidence type="ECO:0000256" key="1">
    <source>
        <dbReference type="SAM" id="MobiDB-lite"/>
    </source>
</evidence>
<dbReference type="GeneID" id="109372571"/>
<feature type="region of interest" description="Disordered" evidence="1">
    <location>
        <begin position="301"/>
        <end position="579"/>
    </location>
</feature>
<feature type="region of interest" description="Disordered" evidence="1">
    <location>
        <begin position="23"/>
        <end position="45"/>
    </location>
</feature>
<feature type="compositionally biased region" description="Pro residues" evidence="1">
    <location>
        <begin position="561"/>
        <end position="574"/>
    </location>
</feature>